<accession>A0AAV1J2B6</accession>
<feature type="region of interest" description="Disordered" evidence="6">
    <location>
        <begin position="649"/>
        <end position="699"/>
    </location>
</feature>
<evidence type="ECO:0000256" key="1">
    <source>
        <dbReference type="ARBA" id="ARBA00004236"/>
    </source>
</evidence>
<keyword evidence="2" id="KW-1003">Cell membrane</keyword>
<feature type="compositionally biased region" description="Low complexity" evidence="6">
    <location>
        <begin position="660"/>
        <end position="677"/>
    </location>
</feature>
<dbReference type="PANTHER" id="PTHR14791:SF29">
    <property type="entry name" value="PROTEIN KIBRA"/>
    <property type="match status" value="1"/>
</dbReference>
<comment type="subcellular location">
    <subcellularLocation>
        <location evidence="1">Cell membrane</location>
    </subcellularLocation>
</comment>
<comment type="caution">
    <text evidence="8">The sequence shown here is derived from an EMBL/GenBank/DDBJ whole genome shotgun (WGS) entry which is preliminary data.</text>
</comment>
<feature type="compositionally biased region" description="Basic and acidic residues" evidence="6">
    <location>
        <begin position="690"/>
        <end position="699"/>
    </location>
</feature>
<dbReference type="Gene3D" id="2.60.40.150">
    <property type="entry name" value="C2 domain"/>
    <property type="match status" value="1"/>
</dbReference>
<evidence type="ECO:0000256" key="4">
    <source>
        <dbReference type="ARBA" id="ARBA00023136"/>
    </source>
</evidence>
<evidence type="ECO:0000256" key="5">
    <source>
        <dbReference type="SAM" id="Coils"/>
    </source>
</evidence>
<dbReference type="GO" id="GO:0019900">
    <property type="term" value="F:kinase binding"/>
    <property type="evidence" value="ECO:0007669"/>
    <property type="project" value="TreeGrafter"/>
</dbReference>
<evidence type="ECO:0000313" key="8">
    <source>
        <dbReference type="EMBL" id="CAK1542526.1"/>
    </source>
</evidence>
<dbReference type="EMBL" id="CAVLEF010000003">
    <property type="protein sequence ID" value="CAK1542526.1"/>
    <property type="molecule type" value="Genomic_DNA"/>
</dbReference>
<feature type="compositionally biased region" description="Polar residues" evidence="6">
    <location>
        <begin position="926"/>
        <end position="937"/>
    </location>
</feature>
<feature type="region of interest" description="Disordered" evidence="6">
    <location>
        <begin position="1030"/>
        <end position="1067"/>
    </location>
</feature>
<keyword evidence="9" id="KW-1185">Reference proteome</keyword>
<feature type="compositionally biased region" description="Acidic residues" evidence="6">
    <location>
        <begin position="1254"/>
        <end position="1264"/>
    </location>
</feature>
<dbReference type="Proteomes" id="UP001497472">
    <property type="component" value="Unassembled WGS sequence"/>
</dbReference>
<evidence type="ECO:0000259" key="7">
    <source>
        <dbReference type="Pfam" id="PF25802"/>
    </source>
</evidence>
<dbReference type="GO" id="GO:0006355">
    <property type="term" value="P:regulation of DNA-templated transcription"/>
    <property type="evidence" value="ECO:0007669"/>
    <property type="project" value="TreeGrafter"/>
</dbReference>
<feature type="region of interest" description="Disordered" evidence="6">
    <location>
        <begin position="725"/>
        <end position="765"/>
    </location>
</feature>
<feature type="compositionally biased region" description="Polar residues" evidence="6">
    <location>
        <begin position="1042"/>
        <end position="1067"/>
    </location>
</feature>
<dbReference type="GO" id="GO:0016477">
    <property type="term" value="P:cell migration"/>
    <property type="evidence" value="ECO:0007669"/>
    <property type="project" value="TreeGrafter"/>
</dbReference>
<evidence type="ECO:0000256" key="2">
    <source>
        <dbReference type="ARBA" id="ARBA00022475"/>
    </source>
</evidence>
<feature type="domain" description="WWC1-like helical hairpin" evidence="7">
    <location>
        <begin position="453"/>
        <end position="587"/>
    </location>
</feature>
<name>A0AAV1J2B6_9NEOP</name>
<keyword evidence="5" id="KW-0175">Coiled coil</keyword>
<feature type="coiled-coil region" evidence="5">
    <location>
        <begin position="329"/>
        <end position="356"/>
    </location>
</feature>
<protein>
    <recommendedName>
        <fullName evidence="7">WWC1-like helical hairpin domain-containing protein</fullName>
    </recommendedName>
</protein>
<dbReference type="InterPro" id="IPR035892">
    <property type="entry name" value="C2_domain_sf"/>
</dbReference>
<dbReference type="SUPFAM" id="SSF49562">
    <property type="entry name" value="C2 domain (Calcium/lipid-binding domain, CaLB)"/>
    <property type="match status" value="1"/>
</dbReference>
<keyword evidence="4" id="KW-0472">Membrane</keyword>
<dbReference type="GO" id="GO:0060090">
    <property type="term" value="F:molecular adaptor activity"/>
    <property type="evidence" value="ECO:0007669"/>
    <property type="project" value="TreeGrafter"/>
</dbReference>
<dbReference type="InterPro" id="IPR057747">
    <property type="entry name" value="WWC1_hairpin"/>
</dbReference>
<feature type="region of interest" description="Disordered" evidence="6">
    <location>
        <begin position="1244"/>
        <end position="1288"/>
    </location>
</feature>
<feature type="compositionally biased region" description="Polar residues" evidence="6">
    <location>
        <begin position="1275"/>
        <end position="1285"/>
    </location>
</feature>
<evidence type="ECO:0000313" key="9">
    <source>
        <dbReference type="Proteomes" id="UP001497472"/>
    </source>
</evidence>
<dbReference type="GO" id="GO:0046621">
    <property type="term" value="P:negative regulation of organ growth"/>
    <property type="evidence" value="ECO:0007669"/>
    <property type="project" value="TreeGrafter"/>
</dbReference>
<feature type="coiled-coil region" evidence="5">
    <location>
        <begin position="458"/>
        <end position="492"/>
    </location>
</feature>
<feature type="compositionally biased region" description="Low complexity" evidence="6">
    <location>
        <begin position="750"/>
        <end position="765"/>
    </location>
</feature>
<reference evidence="8 9" key="1">
    <citation type="submission" date="2023-11" db="EMBL/GenBank/DDBJ databases">
        <authorList>
            <person name="Okamura Y."/>
        </authorList>
    </citation>
    <scope>NUCLEOTIDE SEQUENCE [LARGE SCALE GENOMIC DNA]</scope>
</reference>
<feature type="compositionally biased region" description="Polar residues" evidence="6">
    <location>
        <begin position="649"/>
        <end position="659"/>
    </location>
</feature>
<evidence type="ECO:0000256" key="6">
    <source>
        <dbReference type="SAM" id="MobiDB-lite"/>
    </source>
</evidence>
<sequence>MRNCLLNDSRVEVTAVRYRPGRIVPAFRRTYYDRWPRPEARGTALRRDRPPKCARDCILSAARAHSAARHPSTARPRQSSRALFGVKMCPLRAYTMWSQPPPPEPEATFRARATSLNAPCFRGCSRQIARMVRNAPPEYGVRVDPTSTRPPGLRVRDEPQYQNLDDMRKRPEYANLDEISREFGYRLCPEGQNLEDEAIYENILSVRQIRSAEVRLVPVSEVPYYEGQGYVATQVLSRNGTFPQCPPHTWSRLQHAGRMTGSLRLITAKREMYDVKKQRLCLAQDEYKHLNNALSTLAASRTSLCSSTTSVTTTSTTSRHDPEQLRCEVTQARGRVAQLRKELRQARAEVACARRGVDTLAEVEQKLSAQQGCYNITEAQAIMTELKNIQKSLTSGEKERADLMQSLAKLKDDLTRLQLGDASPDLSTLSLPQEKLSTASQTDLCADLVPIGTRLAEMARVRLQYDEARKRIQQIQQQLADLEDKVQPGQAESDKDRLLLFQEKEQLLRELRSITPRTRSKQEMSDIQSECKRLEQDLKNAFEMSNKCIADRLRLHEEKQLLLQQLKDALTSMTTLEGQLKTLSASTLSVSSSSSLGSLSTASSKGSLSSGISFTDIYGGPQIATTFQTDKPIDMVDLHRRVERLLRGSSYNDSVTPGASSCHSQPSLSPRSSLSSASPPPPPPSYNQVERQRRQQKELEEKLAEMRIGVAAGLNEVTGLATSIPVQVQGPGRPVEPLSPISETPPPLSPTCSSSGTNTRSVSAAVSDESVAGDSGVFEAAQAADSSNAVNSAQIEIKLRYCPDETALEIGIIRARNLHALYIDNGIEVSVRGALVVGGGGGIVFNTPALAWRGTTLVWRNNQRASISSRALRAATLQINLAADSECLGCTQVSLADFDPESTSQKWYNVLSFRSMRRDESSDESTVISSQTSTLTRNRGPESMTGAECNIECGDDSASEDEEAREPLNQIVEEDSFEDYIPEEELNLEEEYLPSTAEKETNTECNFCPEGGRQLHRRFYKLKRIEADGRPHEDRTLEKKSQQVSTNQEESLATIKRSQTFSPQPQSIGKGHYICRLNRSESDSSMSQYARRVLHPPTAPGIPFDRTLRERRSLRWGRVRSTAVRHSSTKRTARTSLDLSLDLKAHHSRLTDLRQEIAHLTLLKKRLEEACAKGDPTVASWVAEDETLRRLISAPDSTSNDRVSKLFQRTCKEIYRLRKSRQGGGRKPDLVTFKEKMAFFTRTTSTVPTLPDEANSEDDWEQDLEERSTPDGRSSKTSYEKQTQAAEPVECKNPCIPECFENELKINEGEDEVRYEFVVDRVLGVQV</sequence>
<feature type="coiled-coil region" evidence="5">
    <location>
        <begin position="517"/>
        <end position="544"/>
    </location>
</feature>
<dbReference type="Pfam" id="PF25802">
    <property type="entry name" value="WWC1"/>
    <property type="match status" value="1"/>
</dbReference>
<dbReference type="GO" id="GO:0035330">
    <property type="term" value="P:regulation of hippo signaling"/>
    <property type="evidence" value="ECO:0007669"/>
    <property type="project" value="TreeGrafter"/>
</dbReference>
<proteinExistence type="predicted"/>
<dbReference type="PANTHER" id="PTHR14791">
    <property type="entry name" value="BOMB/KIRA PROTEINS"/>
    <property type="match status" value="1"/>
</dbReference>
<feature type="compositionally biased region" description="Basic and acidic residues" evidence="6">
    <location>
        <begin position="1030"/>
        <end position="1041"/>
    </location>
</feature>
<keyword evidence="3" id="KW-0677">Repeat</keyword>
<gene>
    <name evidence="8" type="ORF">LNINA_LOCUS2414</name>
</gene>
<evidence type="ECO:0000256" key="3">
    <source>
        <dbReference type="ARBA" id="ARBA00022737"/>
    </source>
</evidence>
<feature type="compositionally biased region" description="Basic and acidic residues" evidence="6">
    <location>
        <begin position="1265"/>
        <end position="1274"/>
    </location>
</feature>
<dbReference type="InterPro" id="IPR051105">
    <property type="entry name" value="WWC/KIBRA_Hippo_Reg"/>
</dbReference>
<organism evidence="8 9">
    <name type="scientific">Leptosia nina</name>
    <dbReference type="NCBI Taxonomy" id="320188"/>
    <lineage>
        <taxon>Eukaryota</taxon>
        <taxon>Metazoa</taxon>
        <taxon>Ecdysozoa</taxon>
        <taxon>Arthropoda</taxon>
        <taxon>Hexapoda</taxon>
        <taxon>Insecta</taxon>
        <taxon>Pterygota</taxon>
        <taxon>Neoptera</taxon>
        <taxon>Endopterygota</taxon>
        <taxon>Lepidoptera</taxon>
        <taxon>Glossata</taxon>
        <taxon>Ditrysia</taxon>
        <taxon>Papilionoidea</taxon>
        <taxon>Pieridae</taxon>
        <taxon>Pierinae</taxon>
        <taxon>Leptosia</taxon>
    </lineage>
</organism>
<dbReference type="GO" id="GO:0005737">
    <property type="term" value="C:cytoplasm"/>
    <property type="evidence" value="ECO:0007669"/>
    <property type="project" value="TreeGrafter"/>
</dbReference>
<feature type="region of interest" description="Disordered" evidence="6">
    <location>
        <begin position="922"/>
        <end position="945"/>
    </location>
</feature>